<dbReference type="GO" id="GO:0003677">
    <property type="term" value="F:DNA binding"/>
    <property type="evidence" value="ECO:0007669"/>
    <property type="project" value="UniProtKB-KW"/>
</dbReference>
<reference evidence="5" key="1">
    <citation type="journal article" date="2014" name="Front. Microbiol.">
        <title>High frequency of phylogenetically diverse reductive dehalogenase-homologous genes in deep subseafloor sedimentary metagenomes.</title>
        <authorList>
            <person name="Kawai M."/>
            <person name="Futagami T."/>
            <person name="Toyoda A."/>
            <person name="Takaki Y."/>
            <person name="Nishi S."/>
            <person name="Hori S."/>
            <person name="Arai W."/>
            <person name="Tsubouchi T."/>
            <person name="Morono Y."/>
            <person name="Uchiyama I."/>
            <person name="Ito T."/>
            <person name="Fujiyama A."/>
            <person name="Inagaki F."/>
            <person name="Takami H."/>
        </authorList>
    </citation>
    <scope>NUCLEOTIDE SEQUENCE</scope>
    <source>
        <strain evidence="5">Expedition CK06-06</strain>
    </source>
</reference>
<evidence type="ECO:0000256" key="1">
    <source>
        <dbReference type="ARBA" id="ARBA00022741"/>
    </source>
</evidence>
<dbReference type="AlphaFoldDB" id="X1PVK7"/>
<keyword evidence="3" id="KW-0238">DNA-binding</keyword>
<evidence type="ECO:0000259" key="4">
    <source>
        <dbReference type="Pfam" id="PF17764"/>
    </source>
</evidence>
<feature type="domain" description="Primosomal protein N' 3' DNA-binding" evidence="4">
    <location>
        <begin position="9"/>
        <end position="106"/>
    </location>
</feature>
<accession>X1PVK7</accession>
<dbReference type="GO" id="GO:0006310">
    <property type="term" value="P:DNA recombination"/>
    <property type="evidence" value="ECO:0007669"/>
    <property type="project" value="TreeGrafter"/>
</dbReference>
<dbReference type="GO" id="GO:0006270">
    <property type="term" value="P:DNA replication initiation"/>
    <property type="evidence" value="ECO:0007669"/>
    <property type="project" value="TreeGrafter"/>
</dbReference>
<protein>
    <recommendedName>
        <fullName evidence="4">Primosomal protein N' 3' DNA-binding domain-containing protein</fullName>
    </recommendedName>
</protein>
<dbReference type="Pfam" id="PF17764">
    <property type="entry name" value="PriA_3primeBD"/>
    <property type="match status" value="1"/>
</dbReference>
<dbReference type="GO" id="GO:0005524">
    <property type="term" value="F:ATP binding"/>
    <property type="evidence" value="ECO:0007669"/>
    <property type="project" value="UniProtKB-KW"/>
</dbReference>
<dbReference type="PANTHER" id="PTHR30580:SF0">
    <property type="entry name" value="PRIMOSOMAL PROTEIN N"/>
    <property type="match status" value="1"/>
</dbReference>
<gene>
    <name evidence="5" type="ORF">S12H4_07559</name>
</gene>
<name>X1PVK7_9ZZZZ</name>
<dbReference type="PANTHER" id="PTHR30580">
    <property type="entry name" value="PRIMOSOMAL PROTEIN N"/>
    <property type="match status" value="1"/>
</dbReference>
<comment type="caution">
    <text evidence="5">The sequence shown here is derived from an EMBL/GenBank/DDBJ whole genome shotgun (WGS) entry which is preliminary data.</text>
</comment>
<dbReference type="GO" id="GO:0006302">
    <property type="term" value="P:double-strand break repair"/>
    <property type="evidence" value="ECO:0007669"/>
    <property type="project" value="TreeGrafter"/>
</dbReference>
<evidence type="ECO:0000313" key="5">
    <source>
        <dbReference type="EMBL" id="GAI60307.1"/>
    </source>
</evidence>
<dbReference type="EMBL" id="BARW01002803">
    <property type="protein sequence ID" value="GAI60307.1"/>
    <property type="molecule type" value="Genomic_DNA"/>
</dbReference>
<keyword evidence="1" id="KW-0547">Nucleotide-binding</keyword>
<keyword evidence="2" id="KW-0067">ATP-binding</keyword>
<dbReference type="Gene3D" id="3.40.1440.60">
    <property type="entry name" value="PriA, 3(prime) DNA-binding domain"/>
    <property type="match status" value="1"/>
</dbReference>
<dbReference type="FunFam" id="3.40.1440.60:FF:000001">
    <property type="entry name" value="Primosomal protein N"/>
    <property type="match status" value="1"/>
</dbReference>
<dbReference type="GO" id="GO:0043138">
    <property type="term" value="F:3'-5' DNA helicase activity"/>
    <property type="evidence" value="ECO:0007669"/>
    <property type="project" value="TreeGrafter"/>
</dbReference>
<organism evidence="5">
    <name type="scientific">marine sediment metagenome</name>
    <dbReference type="NCBI Taxonomy" id="412755"/>
    <lineage>
        <taxon>unclassified sequences</taxon>
        <taxon>metagenomes</taxon>
        <taxon>ecological metagenomes</taxon>
    </lineage>
</organism>
<evidence type="ECO:0000256" key="3">
    <source>
        <dbReference type="ARBA" id="ARBA00023125"/>
    </source>
</evidence>
<evidence type="ECO:0000256" key="2">
    <source>
        <dbReference type="ARBA" id="ARBA00022840"/>
    </source>
</evidence>
<sequence length="225" mass="26048">MEQSKLFVDVILPLRLPNLFTYKVPDNLKNQVKPGIRVVVQFGSKKLYSSIIRRIHTQKPEKYTTKDIIYILDQEPVITDIQFLLWEWISDYYMCSPGEVMNAAFPSGLKLESETQIVLNSQFDKNQIFTSSETQILNNLEDKNGLSIKEISKRIGRKNILPILNELLNKKTVILKETLTEKFRPKFEAFVEIHPGLTGKKGKTVRQENAQVNISFSQYSSYYPN</sequence>
<dbReference type="InterPro" id="IPR042115">
    <property type="entry name" value="PriA_3primeBD_sf"/>
</dbReference>
<proteinExistence type="predicted"/>
<dbReference type="InterPro" id="IPR041222">
    <property type="entry name" value="PriA_3primeBD"/>
</dbReference>